<accession>A0A2P6Q5Q7</accession>
<evidence type="ECO:0000313" key="2">
    <source>
        <dbReference type="EMBL" id="PRQ29508.1"/>
    </source>
</evidence>
<gene>
    <name evidence="2" type="ORF">RchiOBHm_Chr5g0014631</name>
</gene>
<evidence type="ECO:0000256" key="1">
    <source>
        <dbReference type="SAM" id="MobiDB-lite"/>
    </source>
</evidence>
<reference evidence="2 3" key="1">
    <citation type="journal article" date="2018" name="Nat. Genet.">
        <title>The Rosa genome provides new insights in the design of modern roses.</title>
        <authorList>
            <person name="Bendahmane M."/>
        </authorList>
    </citation>
    <scope>NUCLEOTIDE SEQUENCE [LARGE SCALE GENOMIC DNA]</scope>
    <source>
        <strain evidence="3">cv. Old Blush</strain>
    </source>
</reference>
<sequence>MHSLINFVGCVHSHQQANLSLAFHLFALLFILKLSPFPSQSSNQSRLRAKKMANARLARFITEAAPPQIVSVMRRRTSKVLDTITEEDREYASPNDSLNSSPKGSSALPSSSPSAPSFGSAAAAGTDAKYFLKGVHRSLSMFRCH</sequence>
<comment type="caution">
    <text evidence="2">The sequence shown here is derived from an EMBL/GenBank/DDBJ whole genome shotgun (WGS) entry which is preliminary data.</text>
</comment>
<feature type="compositionally biased region" description="Low complexity" evidence="1">
    <location>
        <begin position="100"/>
        <end position="119"/>
    </location>
</feature>
<dbReference type="AlphaFoldDB" id="A0A2P6Q5Q7"/>
<dbReference type="Gramene" id="PRQ29508">
    <property type="protein sequence ID" value="PRQ29508"/>
    <property type="gene ID" value="RchiOBHm_Chr5g0014631"/>
</dbReference>
<feature type="region of interest" description="Disordered" evidence="1">
    <location>
        <begin position="83"/>
        <end position="119"/>
    </location>
</feature>
<dbReference type="Proteomes" id="UP000238479">
    <property type="component" value="Chromosome 5"/>
</dbReference>
<protein>
    <submittedName>
        <fullName evidence="2">Uncharacterized protein</fullName>
    </submittedName>
</protein>
<dbReference type="EMBL" id="PDCK01000043">
    <property type="protein sequence ID" value="PRQ29508.1"/>
    <property type="molecule type" value="Genomic_DNA"/>
</dbReference>
<keyword evidence="3" id="KW-1185">Reference proteome</keyword>
<dbReference type="PANTHER" id="PTHR35101:SF12">
    <property type="entry name" value="OS02G0162600 PROTEIN"/>
    <property type="match status" value="1"/>
</dbReference>
<organism evidence="2 3">
    <name type="scientific">Rosa chinensis</name>
    <name type="common">China rose</name>
    <dbReference type="NCBI Taxonomy" id="74649"/>
    <lineage>
        <taxon>Eukaryota</taxon>
        <taxon>Viridiplantae</taxon>
        <taxon>Streptophyta</taxon>
        <taxon>Embryophyta</taxon>
        <taxon>Tracheophyta</taxon>
        <taxon>Spermatophyta</taxon>
        <taxon>Magnoliopsida</taxon>
        <taxon>eudicotyledons</taxon>
        <taxon>Gunneridae</taxon>
        <taxon>Pentapetalae</taxon>
        <taxon>rosids</taxon>
        <taxon>fabids</taxon>
        <taxon>Rosales</taxon>
        <taxon>Rosaceae</taxon>
        <taxon>Rosoideae</taxon>
        <taxon>Rosoideae incertae sedis</taxon>
        <taxon>Rosa</taxon>
    </lineage>
</organism>
<proteinExistence type="predicted"/>
<dbReference type="PANTHER" id="PTHR35101">
    <property type="entry name" value="OS02G0162600 PROTEIN"/>
    <property type="match status" value="1"/>
</dbReference>
<name>A0A2P6Q5Q7_ROSCH</name>
<evidence type="ECO:0000313" key="3">
    <source>
        <dbReference type="Proteomes" id="UP000238479"/>
    </source>
</evidence>